<organism evidence="3 4">
    <name type="scientific">Linum trigynum</name>
    <dbReference type="NCBI Taxonomy" id="586398"/>
    <lineage>
        <taxon>Eukaryota</taxon>
        <taxon>Viridiplantae</taxon>
        <taxon>Streptophyta</taxon>
        <taxon>Embryophyta</taxon>
        <taxon>Tracheophyta</taxon>
        <taxon>Spermatophyta</taxon>
        <taxon>Magnoliopsida</taxon>
        <taxon>eudicotyledons</taxon>
        <taxon>Gunneridae</taxon>
        <taxon>Pentapetalae</taxon>
        <taxon>rosids</taxon>
        <taxon>fabids</taxon>
        <taxon>Malpighiales</taxon>
        <taxon>Linaceae</taxon>
        <taxon>Linum</taxon>
    </lineage>
</organism>
<proteinExistence type="inferred from homology"/>
<dbReference type="AlphaFoldDB" id="A0AAV2DFK5"/>
<evidence type="ECO:0000256" key="1">
    <source>
        <dbReference type="ARBA" id="ARBA00034773"/>
    </source>
</evidence>
<feature type="region of interest" description="Disordered" evidence="2">
    <location>
        <begin position="1"/>
        <end position="144"/>
    </location>
</feature>
<dbReference type="PANTHER" id="PTHR46525">
    <property type="entry name" value="EMB|CAB72159.1"/>
    <property type="match status" value="1"/>
</dbReference>
<dbReference type="Proteomes" id="UP001497516">
    <property type="component" value="Chromosome 2"/>
</dbReference>
<dbReference type="GO" id="GO:0010150">
    <property type="term" value="P:leaf senescence"/>
    <property type="evidence" value="ECO:0007669"/>
    <property type="project" value="UniProtKB-ARBA"/>
</dbReference>
<protein>
    <recommendedName>
        <fullName evidence="5">Senescence regulator</fullName>
    </recommendedName>
</protein>
<reference evidence="3 4" key="1">
    <citation type="submission" date="2024-04" db="EMBL/GenBank/DDBJ databases">
        <authorList>
            <person name="Fracassetti M."/>
        </authorList>
    </citation>
    <scope>NUCLEOTIDE SEQUENCE [LARGE SCALE GENOMIC DNA]</scope>
</reference>
<dbReference type="Pfam" id="PF04520">
    <property type="entry name" value="Senescence_reg"/>
    <property type="match status" value="1"/>
</dbReference>
<dbReference type="PANTHER" id="PTHR46525:SF18">
    <property type="entry name" value="SENESCENCE REGULATOR S40"/>
    <property type="match status" value="1"/>
</dbReference>
<dbReference type="EMBL" id="OZ034815">
    <property type="protein sequence ID" value="CAL1372651.1"/>
    <property type="molecule type" value="Genomic_DNA"/>
</dbReference>
<name>A0AAV2DFK5_9ROSI</name>
<evidence type="ECO:0000313" key="4">
    <source>
        <dbReference type="Proteomes" id="UP001497516"/>
    </source>
</evidence>
<accession>A0AAV2DFK5</accession>
<evidence type="ECO:0008006" key="5">
    <source>
        <dbReference type="Google" id="ProtNLM"/>
    </source>
</evidence>
<dbReference type="InterPro" id="IPR007608">
    <property type="entry name" value="Senescence_reg_S40"/>
</dbReference>
<keyword evidence="4" id="KW-1185">Reference proteome</keyword>
<evidence type="ECO:0000256" key="2">
    <source>
        <dbReference type="SAM" id="MobiDB-lite"/>
    </source>
</evidence>
<feature type="compositionally biased region" description="Basic and acidic residues" evidence="2">
    <location>
        <begin position="46"/>
        <end position="59"/>
    </location>
</feature>
<comment type="similarity">
    <text evidence="1">Belongs to the senescence regulator S40 family.</text>
</comment>
<evidence type="ECO:0000313" key="3">
    <source>
        <dbReference type="EMBL" id="CAL1372651.1"/>
    </source>
</evidence>
<sequence length="234" mass="25311">MAKGNKRLTTSRSERLLGAYGGGGYSNGHHAEPELREEDVWSTLHGSDDGNRYDREHVSLSEWSSRAGRESNGASTSISTRRRAPHTEGGLSLAFDDSSDSPSSEKIQAAAAATTATRIVHQFRGQEMAGPGESPRRQVASSAPVNVPDWSKILRIDSVESLHEMSNGGGGFGWGGDHDDDDEMVPPHEYLAREYARGRKSGGASVFEGVGRTLKGRDLRRVRDAVWSQTGFDG</sequence>
<gene>
    <name evidence="3" type="ORF">LTRI10_LOCUS14639</name>
</gene>